<accession>A0A2T6BD37</accession>
<proteinExistence type="predicted"/>
<dbReference type="InterPro" id="IPR016152">
    <property type="entry name" value="PTrfase/Anion_transptr"/>
</dbReference>
<keyword evidence="6" id="KW-0598">Phosphotransferase system</keyword>
<dbReference type="GO" id="GO:0016301">
    <property type="term" value="F:kinase activity"/>
    <property type="evidence" value="ECO:0007669"/>
    <property type="project" value="UniProtKB-KW"/>
</dbReference>
<comment type="caution">
    <text evidence="12">The sequence shown here is derived from an EMBL/GenBank/DDBJ whole genome shotgun (WGS) entry which is preliminary data.</text>
</comment>
<keyword evidence="5 12" id="KW-0808">Transferase</keyword>
<evidence type="ECO:0000256" key="1">
    <source>
        <dbReference type="ARBA" id="ARBA00004496"/>
    </source>
</evidence>
<dbReference type="PANTHER" id="PTHR36203:SF1">
    <property type="entry name" value="ASCORBATE-SPECIFIC PTS SYSTEM EIIA COMPONENT"/>
    <property type="match status" value="1"/>
</dbReference>
<evidence type="ECO:0000259" key="11">
    <source>
        <dbReference type="PROSITE" id="PS51094"/>
    </source>
</evidence>
<evidence type="ECO:0000256" key="5">
    <source>
        <dbReference type="ARBA" id="ARBA00022679"/>
    </source>
</evidence>
<organism evidence="12 13">
    <name type="scientific">Melghirimyces profundicolus</name>
    <dbReference type="NCBI Taxonomy" id="1242148"/>
    <lineage>
        <taxon>Bacteria</taxon>
        <taxon>Bacillati</taxon>
        <taxon>Bacillota</taxon>
        <taxon>Bacilli</taxon>
        <taxon>Bacillales</taxon>
        <taxon>Thermoactinomycetaceae</taxon>
        <taxon>Melghirimyces</taxon>
    </lineage>
</organism>
<evidence type="ECO:0000256" key="6">
    <source>
        <dbReference type="ARBA" id="ARBA00022683"/>
    </source>
</evidence>
<dbReference type="AlphaFoldDB" id="A0A2T6BD37"/>
<evidence type="ECO:0000256" key="4">
    <source>
        <dbReference type="ARBA" id="ARBA00022553"/>
    </source>
</evidence>
<dbReference type="RefSeq" id="WP_108025487.1">
    <property type="nucleotide sequence ID" value="NZ_QBKR01000024.1"/>
</dbReference>
<dbReference type="InterPro" id="IPR051351">
    <property type="entry name" value="Ascorbate-PTS_EIIA_comp"/>
</dbReference>
<keyword evidence="13" id="KW-1185">Reference proteome</keyword>
<dbReference type="InterPro" id="IPR002178">
    <property type="entry name" value="PTS_EIIA_type-2_dom"/>
</dbReference>
<keyword evidence="4" id="KW-0597">Phosphoprotein</keyword>
<dbReference type="PROSITE" id="PS51094">
    <property type="entry name" value="PTS_EIIA_TYPE_2"/>
    <property type="match status" value="1"/>
</dbReference>
<feature type="domain" description="PTS EIIA type-2" evidence="11">
    <location>
        <begin position="11"/>
        <end position="154"/>
    </location>
</feature>
<evidence type="ECO:0000313" key="13">
    <source>
        <dbReference type="Proteomes" id="UP000244240"/>
    </source>
</evidence>
<dbReference type="Proteomes" id="UP000244240">
    <property type="component" value="Unassembled WGS sequence"/>
</dbReference>
<evidence type="ECO:0000256" key="9">
    <source>
        <dbReference type="ARBA" id="ARBA00041175"/>
    </source>
</evidence>
<dbReference type="OrthoDB" id="369398at2"/>
<reference evidence="12 13" key="1">
    <citation type="submission" date="2018-04" db="EMBL/GenBank/DDBJ databases">
        <title>Genomic Encyclopedia of Archaeal and Bacterial Type Strains, Phase II (KMG-II): from individual species to whole genera.</title>
        <authorList>
            <person name="Goeker M."/>
        </authorList>
    </citation>
    <scope>NUCLEOTIDE SEQUENCE [LARGE SCALE GENOMIC DNA]</scope>
    <source>
        <strain evidence="12 13">DSM 45787</strain>
    </source>
</reference>
<evidence type="ECO:0000256" key="8">
    <source>
        <dbReference type="ARBA" id="ARBA00037387"/>
    </source>
</evidence>
<keyword evidence="7" id="KW-0418">Kinase</keyword>
<comment type="subcellular location">
    <subcellularLocation>
        <location evidence="1">Cytoplasm</location>
    </subcellularLocation>
</comment>
<dbReference type="EMBL" id="QBKR01000024">
    <property type="protein sequence ID" value="PTX53991.1"/>
    <property type="molecule type" value="Genomic_DNA"/>
</dbReference>
<evidence type="ECO:0000256" key="7">
    <source>
        <dbReference type="ARBA" id="ARBA00022777"/>
    </source>
</evidence>
<evidence type="ECO:0000256" key="10">
    <source>
        <dbReference type="ARBA" id="ARBA00042072"/>
    </source>
</evidence>
<dbReference type="SUPFAM" id="SSF55804">
    <property type="entry name" value="Phoshotransferase/anion transport protein"/>
    <property type="match status" value="1"/>
</dbReference>
<comment type="function">
    <text evidence="8">The phosphoenolpyruvate-dependent sugar phosphotransferase system (sugar PTS), a major carbohydrate active transport system, catalyzes the phosphorylation of incoming sugar substrates concomitantly with their translocation across the cell membrane. The enzyme II UlaABC PTS system is involved in ascorbate transport.</text>
</comment>
<dbReference type="GO" id="GO:0005737">
    <property type="term" value="C:cytoplasm"/>
    <property type="evidence" value="ECO:0007669"/>
    <property type="project" value="UniProtKB-SubCell"/>
</dbReference>
<name>A0A2T6BD37_9BACL</name>
<keyword evidence="3" id="KW-0963">Cytoplasm</keyword>
<dbReference type="PANTHER" id="PTHR36203">
    <property type="entry name" value="ASCORBATE-SPECIFIC PTS SYSTEM EIIA COMPONENT"/>
    <property type="match status" value="1"/>
</dbReference>
<protein>
    <recommendedName>
        <fullName evidence="9">Ascorbate-specific PTS system EIIA component</fullName>
    </recommendedName>
    <alternativeName>
        <fullName evidence="10">Ascorbate-specific phosphotransferase enzyme IIA component</fullName>
    </alternativeName>
</protein>
<gene>
    <name evidence="12" type="ORF">C8P63_12447</name>
</gene>
<dbReference type="GO" id="GO:0009401">
    <property type="term" value="P:phosphoenolpyruvate-dependent sugar phosphotransferase system"/>
    <property type="evidence" value="ECO:0007669"/>
    <property type="project" value="UniProtKB-KW"/>
</dbReference>
<evidence type="ECO:0000256" key="2">
    <source>
        <dbReference type="ARBA" id="ARBA00022448"/>
    </source>
</evidence>
<dbReference type="Gene3D" id="3.40.930.10">
    <property type="entry name" value="Mannitol-specific EII, Chain A"/>
    <property type="match status" value="1"/>
</dbReference>
<sequence length="156" mass="17217">MGEDEGPVLQDLLHEQSIKVVHRCSNWEEVVKIAGEMLLREGAVEEQYITAMTQVIKEHGPYVVITPGIALVHARPEDGVQEVCMSLLVCREGVSFGNTEKDPVHLIFAFGAVDDNQHLKALSQLMTLLNDEACIHKLRSSSSVAEVLAVLRECVN</sequence>
<keyword evidence="2" id="KW-0813">Transport</keyword>
<evidence type="ECO:0000313" key="12">
    <source>
        <dbReference type="EMBL" id="PTX53991.1"/>
    </source>
</evidence>
<dbReference type="Pfam" id="PF00359">
    <property type="entry name" value="PTS_EIIA_2"/>
    <property type="match status" value="1"/>
</dbReference>
<dbReference type="CDD" id="cd00211">
    <property type="entry name" value="PTS_IIA_fru"/>
    <property type="match status" value="1"/>
</dbReference>
<evidence type="ECO:0000256" key="3">
    <source>
        <dbReference type="ARBA" id="ARBA00022490"/>
    </source>
</evidence>